<evidence type="ECO:0000313" key="1">
    <source>
        <dbReference type="EMBL" id="JAH03474.1"/>
    </source>
</evidence>
<sequence length="24" mass="2867">MDHTSVTQITIHTFTMDNGIWDRF</sequence>
<proteinExistence type="predicted"/>
<organism evidence="1">
    <name type="scientific">Anguilla anguilla</name>
    <name type="common">European freshwater eel</name>
    <name type="synonym">Muraena anguilla</name>
    <dbReference type="NCBI Taxonomy" id="7936"/>
    <lineage>
        <taxon>Eukaryota</taxon>
        <taxon>Metazoa</taxon>
        <taxon>Chordata</taxon>
        <taxon>Craniata</taxon>
        <taxon>Vertebrata</taxon>
        <taxon>Euteleostomi</taxon>
        <taxon>Actinopterygii</taxon>
        <taxon>Neopterygii</taxon>
        <taxon>Teleostei</taxon>
        <taxon>Anguilliformes</taxon>
        <taxon>Anguillidae</taxon>
        <taxon>Anguilla</taxon>
    </lineage>
</organism>
<dbReference type="EMBL" id="GBXM01105103">
    <property type="protein sequence ID" value="JAH03474.1"/>
    <property type="molecule type" value="Transcribed_RNA"/>
</dbReference>
<name>A0A0E9PG14_ANGAN</name>
<accession>A0A0E9PG14</accession>
<protein>
    <submittedName>
        <fullName evidence="1">Uncharacterized protein</fullName>
    </submittedName>
</protein>
<reference evidence="1" key="1">
    <citation type="submission" date="2014-11" db="EMBL/GenBank/DDBJ databases">
        <authorList>
            <person name="Amaro Gonzalez C."/>
        </authorList>
    </citation>
    <scope>NUCLEOTIDE SEQUENCE</scope>
</reference>
<reference evidence="1" key="2">
    <citation type="journal article" date="2015" name="Fish Shellfish Immunol.">
        <title>Early steps in the European eel (Anguilla anguilla)-Vibrio vulnificus interaction in the gills: Role of the RtxA13 toxin.</title>
        <authorList>
            <person name="Callol A."/>
            <person name="Pajuelo D."/>
            <person name="Ebbesson L."/>
            <person name="Teles M."/>
            <person name="MacKenzie S."/>
            <person name="Amaro C."/>
        </authorList>
    </citation>
    <scope>NUCLEOTIDE SEQUENCE</scope>
</reference>
<dbReference type="AlphaFoldDB" id="A0A0E9PG14"/>